<comment type="subcellular location">
    <subcellularLocation>
        <location evidence="1">Cell membrane</location>
        <topology evidence="1">Multi-pass membrane protein</topology>
    </subcellularLocation>
</comment>
<evidence type="ECO:0000256" key="9">
    <source>
        <dbReference type="ARBA" id="ARBA00023224"/>
    </source>
</evidence>
<dbReference type="Gene3D" id="1.20.1070.10">
    <property type="entry name" value="Rhodopsin 7-helix transmembrane proteins"/>
    <property type="match status" value="1"/>
</dbReference>
<proteinExistence type="predicted"/>
<dbReference type="PRINTS" id="PR00237">
    <property type="entry name" value="GPCRRHODOPSN"/>
</dbReference>
<keyword evidence="8" id="KW-0325">Glycoprotein</keyword>
<dbReference type="InterPro" id="IPR008365">
    <property type="entry name" value="Prostanoid_rcpt"/>
</dbReference>
<gene>
    <name evidence="13" type="primary">106076573</name>
</gene>
<keyword evidence="4 11" id="KW-1133">Transmembrane helix</keyword>
<dbReference type="VEuPathDB" id="VectorBase:BGLB033092"/>
<dbReference type="STRING" id="6526.A0A2C9LN58"/>
<dbReference type="KEGG" id="bgt:106076573"/>
<evidence type="ECO:0000256" key="4">
    <source>
        <dbReference type="ARBA" id="ARBA00022989"/>
    </source>
</evidence>
<dbReference type="OrthoDB" id="5959154at2759"/>
<dbReference type="Proteomes" id="UP000076420">
    <property type="component" value="Unassembled WGS sequence"/>
</dbReference>
<dbReference type="PANTHER" id="PTHR11866">
    <property type="entry name" value="G-PROTEIN COUPLED RECEPTOR FAMILY 1 MEMBER"/>
    <property type="match status" value="1"/>
</dbReference>
<keyword evidence="7" id="KW-0675">Receptor</keyword>
<dbReference type="GO" id="GO:0005886">
    <property type="term" value="C:plasma membrane"/>
    <property type="evidence" value="ECO:0007669"/>
    <property type="project" value="UniProtKB-SubCell"/>
</dbReference>
<dbReference type="GO" id="GO:0004930">
    <property type="term" value="F:G protein-coupled receptor activity"/>
    <property type="evidence" value="ECO:0007669"/>
    <property type="project" value="UniProtKB-KW"/>
</dbReference>
<dbReference type="PRINTS" id="PR01788">
    <property type="entry name" value="PROSTANOIDR"/>
</dbReference>
<dbReference type="EnsemblMetazoa" id="BGLB033092-RA">
    <property type="protein sequence ID" value="BGLB033092-PA"/>
    <property type="gene ID" value="BGLB033092"/>
</dbReference>
<evidence type="ECO:0000256" key="6">
    <source>
        <dbReference type="ARBA" id="ARBA00023136"/>
    </source>
</evidence>
<dbReference type="GO" id="GO:0007189">
    <property type="term" value="P:adenylate cyclase-activating G protein-coupled receptor signaling pathway"/>
    <property type="evidence" value="ECO:0007669"/>
    <property type="project" value="TreeGrafter"/>
</dbReference>
<feature type="transmembrane region" description="Helical" evidence="11">
    <location>
        <begin position="125"/>
        <end position="146"/>
    </location>
</feature>
<feature type="transmembrane region" description="Helical" evidence="11">
    <location>
        <begin position="167"/>
        <end position="187"/>
    </location>
</feature>
<organism evidence="13 14">
    <name type="scientific">Biomphalaria glabrata</name>
    <name type="common">Bloodfluke planorb</name>
    <name type="synonym">Freshwater snail</name>
    <dbReference type="NCBI Taxonomy" id="6526"/>
    <lineage>
        <taxon>Eukaryota</taxon>
        <taxon>Metazoa</taxon>
        <taxon>Spiralia</taxon>
        <taxon>Lophotrochozoa</taxon>
        <taxon>Mollusca</taxon>
        <taxon>Gastropoda</taxon>
        <taxon>Heterobranchia</taxon>
        <taxon>Euthyneura</taxon>
        <taxon>Panpulmonata</taxon>
        <taxon>Hygrophila</taxon>
        <taxon>Lymnaeoidea</taxon>
        <taxon>Planorbidae</taxon>
        <taxon>Biomphalaria</taxon>
    </lineage>
</organism>
<accession>A0A2C9LN58</accession>
<feature type="domain" description="G-protein coupled receptors family 1 profile" evidence="12">
    <location>
        <begin position="57"/>
        <end position="367"/>
    </location>
</feature>
<feature type="transmembrane region" description="Helical" evidence="11">
    <location>
        <begin position="315"/>
        <end position="330"/>
    </location>
</feature>
<evidence type="ECO:0000256" key="5">
    <source>
        <dbReference type="ARBA" id="ARBA00023040"/>
    </source>
</evidence>
<feature type="transmembrane region" description="Helical" evidence="11">
    <location>
        <begin position="217"/>
        <end position="238"/>
    </location>
</feature>
<evidence type="ECO:0000313" key="14">
    <source>
        <dbReference type="Proteomes" id="UP000076420"/>
    </source>
</evidence>
<keyword evidence="2" id="KW-1003">Cell membrane</keyword>
<evidence type="ECO:0000313" key="13">
    <source>
        <dbReference type="EnsemblMetazoa" id="BGLB033092-PA"/>
    </source>
</evidence>
<dbReference type="PROSITE" id="PS50262">
    <property type="entry name" value="G_PROTEIN_RECEP_F1_2"/>
    <property type="match status" value="1"/>
</dbReference>
<dbReference type="VEuPathDB" id="VectorBase:BGLAX_036787"/>
<feature type="transmembrane region" description="Helical" evidence="11">
    <location>
        <begin position="86"/>
        <end position="110"/>
    </location>
</feature>
<dbReference type="AlphaFoldDB" id="A0A2C9LN58"/>
<evidence type="ECO:0000256" key="3">
    <source>
        <dbReference type="ARBA" id="ARBA00022692"/>
    </source>
</evidence>
<evidence type="ECO:0000256" key="7">
    <source>
        <dbReference type="ARBA" id="ARBA00023170"/>
    </source>
</evidence>
<feature type="transmembrane region" description="Helical" evidence="11">
    <location>
        <begin position="275"/>
        <end position="295"/>
    </location>
</feature>
<protein>
    <recommendedName>
        <fullName evidence="12">G-protein coupled receptors family 1 profile domain-containing protein</fullName>
    </recommendedName>
</protein>
<feature type="region of interest" description="Disordered" evidence="10">
    <location>
        <begin position="412"/>
        <end position="432"/>
    </location>
</feature>
<evidence type="ECO:0000256" key="2">
    <source>
        <dbReference type="ARBA" id="ARBA00022475"/>
    </source>
</evidence>
<dbReference type="GO" id="GO:0007204">
    <property type="term" value="P:positive regulation of cytosolic calcium ion concentration"/>
    <property type="evidence" value="ECO:0007669"/>
    <property type="project" value="TreeGrafter"/>
</dbReference>
<name>A0A2C9LN58_BIOGL</name>
<dbReference type="InterPro" id="IPR000276">
    <property type="entry name" value="GPCR_Rhodpsn"/>
</dbReference>
<evidence type="ECO:0000256" key="1">
    <source>
        <dbReference type="ARBA" id="ARBA00004651"/>
    </source>
</evidence>
<keyword evidence="6 11" id="KW-0472">Membrane</keyword>
<dbReference type="CDD" id="cd14981">
    <property type="entry name" value="7tmA_Prostanoid_R"/>
    <property type="match status" value="1"/>
</dbReference>
<keyword evidence="5" id="KW-0297">G-protein coupled receptor</keyword>
<evidence type="ECO:0000256" key="8">
    <source>
        <dbReference type="ARBA" id="ARBA00023180"/>
    </source>
</evidence>
<dbReference type="SUPFAM" id="SSF81321">
    <property type="entry name" value="Family A G protein-coupled receptor-like"/>
    <property type="match status" value="1"/>
</dbReference>
<evidence type="ECO:0000256" key="10">
    <source>
        <dbReference type="SAM" id="MobiDB-lite"/>
    </source>
</evidence>
<evidence type="ECO:0000256" key="11">
    <source>
        <dbReference type="SAM" id="Phobius"/>
    </source>
</evidence>
<dbReference type="PANTHER" id="PTHR11866:SF16">
    <property type="entry name" value="PROSTAGLANDIN E2 RECEPTOR EP4 SUBTYPE-LIKE PROTEIN"/>
    <property type="match status" value="1"/>
</dbReference>
<dbReference type="InterPro" id="IPR017452">
    <property type="entry name" value="GPCR_Rhodpsn_7TM"/>
</dbReference>
<feature type="transmembrane region" description="Helical" evidence="11">
    <location>
        <begin position="44"/>
        <end position="65"/>
    </location>
</feature>
<reference evidence="13" key="1">
    <citation type="submission" date="2020-05" db="UniProtKB">
        <authorList>
            <consortium name="EnsemblMetazoa"/>
        </authorList>
    </citation>
    <scope>IDENTIFICATION</scope>
    <source>
        <strain evidence="13">BB02</strain>
    </source>
</reference>
<dbReference type="Pfam" id="PF00001">
    <property type="entry name" value="7tm_1"/>
    <property type="match status" value="1"/>
</dbReference>
<keyword evidence="9" id="KW-0807">Transducer</keyword>
<keyword evidence="3 11" id="KW-0812">Transmembrane</keyword>
<evidence type="ECO:0000259" key="12">
    <source>
        <dbReference type="PROSITE" id="PS50262"/>
    </source>
</evidence>
<sequence>MSSLLSNHLNNSTATYHITTSSNLSWNSSQDGFLTPQAHYGKTVAVPAIMFCVGVVGNLAALLILTFKPSKDSRPLQMRSTAFYHLVKALAIMDLFGIVASSPVTMVVYAQGGVLKTGGMPLCDYFSFILVMAGNATVFIVLVMGIERFLVTKFPFQYSKLVTPFTVNMSIAVVWLSSVLIAILPIVGMGRNVERYPNTWCFFDDRGTDVGGQLLSYFYAIIGLLSIAITIVLNLIVIQHLWRMRRSRLSTSIKLKDSSPEATRKRFHYRLDSETRMVIFLMAIIVVFTVCYAPWMFRILVNQKYNTGPSKVPETYIIIMLFVLQFRILVNQKYNTGPSKVPETEDYIDMWALRLASLNQILDPWVYIISRVTCCSSRKLSDRSYTSEIKKKTNASPVQQLLIRNEHVDNDTLSLTQQPPDQPKATNLDRLV</sequence>